<dbReference type="SUPFAM" id="SSF50630">
    <property type="entry name" value="Acid proteases"/>
    <property type="match status" value="1"/>
</dbReference>
<dbReference type="PROSITE" id="PS00141">
    <property type="entry name" value="ASP_PROTEASE"/>
    <property type="match status" value="1"/>
</dbReference>
<evidence type="ECO:0000313" key="4">
    <source>
        <dbReference type="Proteomes" id="UP000036403"/>
    </source>
</evidence>
<dbReference type="PROSITE" id="PS50175">
    <property type="entry name" value="ASP_PROT_RETROV"/>
    <property type="match status" value="1"/>
</dbReference>
<gene>
    <name evidence="3" type="ORF">RF55_23636</name>
</gene>
<keyword evidence="4" id="KW-1185">Reference proteome</keyword>
<keyword evidence="1" id="KW-0378">Hydrolase</keyword>
<name>A0A0J7JVJ0_LASNI</name>
<dbReference type="Gene3D" id="2.40.70.10">
    <property type="entry name" value="Acid Proteases"/>
    <property type="match status" value="1"/>
</dbReference>
<dbReference type="AlphaFoldDB" id="A0A0J7JVJ0"/>
<dbReference type="CDD" id="cd00303">
    <property type="entry name" value="retropepsin_like"/>
    <property type="match status" value="1"/>
</dbReference>
<dbReference type="OrthoDB" id="7697638at2759"/>
<dbReference type="EMBL" id="LBMM01026972">
    <property type="protein sequence ID" value="KMQ82253.1"/>
    <property type="molecule type" value="Genomic_DNA"/>
</dbReference>
<feature type="non-terminal residue" evidence="3">
    <location>
        <position position="58"/>
    </location>
</feature>
<protein>
    <recommendedName>
        <fullName evidence="2">Peptidase A2 domain-containing protein</fullName>
    </recommendedName>
</protein>
<dbReference type="PaxDb" id="67767-A0A0J7JVJ0"/>
<comment type="caution">
    <text evidence="3">The sequence shown here is derived from an EMBL/GenBank/DDBJ whole genome shotgun (WGS) entry which is preliminary data.</text>
</comment>
<proteinExistence type="predicted"/>
<accession>A0A0J7JVJ0</accession>
<evidence type="ECO:0000256" key="1">
    <source>
        <dbReference type="ARBA" id="ARBA00022801"/>
    </source>
</evidence>
<dbReference type="InterPro" id="IPR021109">
    <property type="entry name" value="Peptidase_aspartic_dom_sf"/>
</dbReference>
<dbReference type="InterPro" id="IPR001969">
    <property type="entry name" value="Aspartic_peptidase_AS"/>
</dbReference>
<dbReference type="Proteomes" id="UP000036403">
    <property type="component" value="Unassembled WGS sequence"/>
</dbReference>
<dbReference type="GO" id="GO:0004190">
    <property type="term" value="F:aspartic-type endopeptidase activity"/>
    <property type="evidence" value="ECO:0007669"/>
    <property type="project" value="InterPro"/>
</dbReference>
<evidence type="ECO:0000313" key="3">
    <source>
        <dbReference type="EMBL" id="KMQ82253.1"/>
    </source>
</evidence>
<sequence length="58" mass="6029">MSGGSDGLYIMGRIDGLSCNMTIDTGANVTIIRKDLAQKLGGSLLWTPTSVNLQTVSG</sequence>
<dbReference type="InterPro" id="IPR001995">
    <property type="entry name" value="Peptidase_A2_cat"/>
</dbReference>
<reference evidence="3 4" key="1">
    <citation type="submission" date="2015-04" db="EMBL/GenBank/DDBJ databases">
        <title>Lasius niger genome sequencing.</title>
        <authorList>
            <person name="Konorov E.A."/>
            <person name="Nikitin M.A."/>
            <person name="Kirill M.V."/>
            <person name="Chang P."/>
        </authorList>
    </citation>
    <scope>NUCLEOTIDE SEQUENCE [LARGE SCALE GENOMIC DNA]</scope>
    <source>
        <tissue evidence="3">Whole</tissue>
    </source>
</reference>
<organism evidence="3 4">
    <name type="scientific">Lasius niger</name>
    <name type="common">Black garden ant</name>
    <dbReference type="NCBI Taxonomy" id="67767"/>
    <lineage>
        <taxon>Eukaryota</taxon>
        <taxon>Metazoa</taxon>
        <taxon>Ecdysozoa</taxon>
        <taxon>Arthropoda</taxon>
        <taxon>Hexapoda</taxon>
        <taxon>Insecta</taxon>
        <taxon>Pterygota</taxon>
        <taxon>Neoptera</taxon>
        <taxon>Endopterygota</taxon>
        <taxon>Hymenoptera</taxon>
        <taxon>Apocrita</taxon>
        <taxon>Aculeata</taxon>
        <taxon>Formicoidea</taxon>
        <taxon>Formicidae</taxon>
        <taxon>Formicinae</taxon>
        <taxon>Lasius</taxon>
        <taxon>Lasius</taxon>
    </lineage>
</organism>
<dbReference type="Pfam" id="PF13650">
    <property type="entry name" value="Asp_protease_2"/>
    <property type="match status" value="1"/>
</dbReference>
<evidence type="ECO:0000259" key="2">
    <source>
        <dbReference type="PROSITE" id="PS50175"/>
    </source>
</evidence>
<dbReference type="STRING" id="67767.A0A0J7JVJ0"/>
<dbReference type="GO" id="GO:0006508">
    <property type="term" value="P:proteolysis"/>
    <property type="evidence" value="ECO:0007669"/>
    <property type="project" value="InterPro"/>
</dbReference>
<feature type="domain" description="Peptidase A2" evidence="2">
    <location>
        <begin position="19"/>
        <end position="58"/>
    </location>
</feature>